<keyword evidence="3" id="KW-1185">Reference proteome</keyword>
<accession>A0ABV7H4U2</accession>
<feature type="transmembrane region" description="Helical" evidence="1">
    <location>
        <begin position="103"/>
        <end position="122"/>
    </location>
</feature>
<protein>
    <submittedName>
        <fullName evidence="2">Uncharacterized protein</fullName>
    </submittedName>
</protein>
<dbReference type="Proteomes" id="UP001595556">
    <property type="component" value="Unassembled WGS sequence"/>
</dbReference>
<evidence type="ECO:0000313" key="3">
    <source>
        <dbReference type="Proteomes" id="UP001595556"/>
    </source>
</evidence>
<dbReference type="RefSeq" id="WP_377300981.1">
    <property type="nucleotide sequence ID" value="NZ_CP180191.1"/>
</dbReference>
<comment type="caution">
    <text evidence="2">The sequence shown here is derived from an EMBL/GenBank/DDBJ whole genome shotgun (WGS) entry which is preliminary data.</text>
</comment>
<keyword evidence="1" id="KW-1133">Transmembrane helix</keyword>
<keyword evidence="1" id="KW-0472">Membrane</keyword>
<gene>
    <name evidence="2" type="ORF">ACFOEN_03080</name>
</gene>
<feature type="transmembrane region" description="Helical" evidence="1">
    <location>
        <begin position="58"/>
        <end position="82"/>
    </location>
</feature>
<proteinExistence type="predicted"/>
<sequence>MSEGVQIMGVMYQFKRAGAVLAISAVLSLQSVQAQSDLSDASALSLLPVAVSVAAPVMILAGGVALTVVSVQASAAGTVIVLERASDGARATLRFSGRVLEGSAVAVGSAIMVTALSTGYVLSTASEAIAFVPNEIGRALLYNERITY</sequence>
<evidence type="ECO:0000256" key="1">
    <source>
        <dbReference type="SAM" id="Phobius"/>
    </source>
</evidence>
<organism evidence="2 3">
    <name type="scientific">Piscinibacterium candidicorallinum</name>
    <dbReference type="NCBI Taxonomy" id="1793872"/>
    <lineage>
        <taxon>Bacteria</taxon>
        <taxon>Pseudomonadati</taxon>
        <taxon>Pseudomonadota</taxon>
        <taxon>Betaproteobacteria</taxon>
        <taxon>Burkholderiales</taxon>
        <taxon>Piscinibacterium</taxon>
    </lineage>
</organism>
<reference evidence="3" key="1">
    <citation type="journal article" date="2019" name="Int. J. Syst. Evol. Microbiol.">
        <title>The Global Catalogue of Microorganisms (GCM) 10K type strain sequencing project: providing services to taxonomists for standard genome sequencing and annotation.</title>
        <authorList>
            <consortium name="The Broad Institute Genomics Platform"/>
            <consortium name="The Broad Institute Genome Sequencing Center for Infectious Disease"/>
            <person name="Wu L."/>
            <person name="Ma J."/>
        </authorList>
    </citation>
    <scope>NUCLEOTIDE SEQUENCE [LARGE SCALE GENOMIC DNA]</scope>
    <source>
        <strain evidence="3">KCTC 52168</strain>
    </source>
</reference>
<evidence type="ECO:0000313" key="2">
    <source>
        <dbReference type="EMBL" id="MFC3146621.1"/>
    </source>
</evidence>
<name>A0ABV7H4U2_9BURK</name>
<dbReference type="EMBL" id="JBHRTI010000003">
    <property type="protein sequence ID" value="MFC3146621.1"/>
    <property type="molecule type" value="Genomic_DNA"/>
</dbReference>
<keyword evidence="1" id="KW-0812">Transmembrane</keyword>